<protein>
    <submittedName>
        <fullName evidence="1">Uncharacterized protein</fullName>
    </submittedName>
</protein>
<proteinExistence type="predicted"/>
<accession>A0A0A9HMP7</accession>
<sequence>MNRLTCSLRLIILFLKF</sequence>
<dbReference type="AlphaFoldDB" id="A0A0A9HMP7"/>
<reference evidence="1" key="2">
    <citation type="journal article" date="2015" name="Data Brief">
        <title>Shoot transcriptome of the giant reed, Arundo donax.</title>
        <authorList>
            <person name="Barrero R.A."/>
            <person name="Guerrero F.D."/>
            <person name="Moolhuijzen P."/>
            <person name="Goolsby J.A."/>
            <person name="Tidwell J."/>
            <person name="Bellgard S.E."/>
            <person name="Bellgard M.I."/>
        </authorList>
    </citation>
    <scope>NUCLEOTIDE SEQUENCE</scope>
    <source>
        <tissue evidence="1">Shoot tissue taken approximately 20 cm above the soil surface</tissue>
    </source>
</reference>
<dbReference type="EMBL" id="GBRH01163748">
    <property type="protein sequence ID" value="JAE34148.1"/>
    <property type="molecule type" value="Transcribed_RNA"/>
</dbReference>
<reference evidence="1" key="1">
    <citation type="submission" date="2014-09" db="EMBL/GenBank/DDBJ databases">
        <authorList>
            <person name="Magalhaes I.L.F."/>
            <person name="Oliveira U."/>
            <person name="Santos F.R."/>
            <person name="Vidigal T.H.D.A."/>
            <person name="Brescovit A.D."/>
            <person name="Santos A.J."/>
        </authorList>
    </citation>
    <scope>NUCLEOTIDE SEQUENCE</scope>
    <source>
        <tissue evidence="1">Shoot tissue taken approximately 20 cm above the soil surface</tissue>
    </source>
</reference>
<name>A0A0A9HMP7_ARUDO</name>
<evidence type="ECO:0000313" key="1">
    <source>
        <dbReference type="EMBL" id="JAE34148.1"/>
    </source>
</evidence>
<organism evidence="1">
    <name type="scientific">Arundo donax</name>
    <name type="common">Giant reed</name>
    <name type="synonym">Donax arundinaceus</name>
    <dbReference type="NCBI Taxonomy" id="35708"/>
    <lineage>
        <taxon>Eukaryota</taxon>
        <taxon>Viridiplantae</taxon>
        <taxon>Streptophyta</taxon>
        <taxon>Embryophyta</taxon>
        <taxon>Tracheophyta</taxon>
        <taxon>Spermatophyta</taxon>
        <taxon>Magnoliopsida</taxon>
        <taxon>Liliopsida</taxon>
        <taxon>Poales</taxon>
        <taxon>Poaceae</taxon>
        <taxon>PACMAD clade</taxon>
        <taxon>Arundinoideae</taxon>
        <taxon>Arundineae</taxon>
        <taxon>Arundo</taxon>
    </lineage>
</organism>